<evidence type="ECO:0000313" key="2">
    <source>
        <dbReference type="Proteomes" id="UP000790787"/>
    </source>
</evidence>
<reference evidence="3" key="2">
    <citation type="submission" date="2025-08" db="UniProtKB">
        <authorList>
            <consortium name="RefSeq"/>
        </authorList>
    </citation>
    <scope>IDENTIFICATION</scope>
    <source>
        <tissue evidence="3">Leaf</tissue>
    </source>
</reference>
<keyword evidence="2" id="KW-1185">Reference proteome</keyword>
<dbReference type="AlphaFoldDB" id="A0A1S3YJG8"/>
<gene>
    <name evidence="3" type="primary">LOC107776938</name>
</gene>
<dbReference type="Proteomes" id="UP000790787">
    <property type="component" value="Chromosome 7"/>
</dbReference>
<dbReference type="PaxDb" id="4097-A0A1S3YJG8"/>
<dbReference type="RefSeq" id="XP_016452379.1">
    <property type="nucleotide sequence ID" value="XM_016596893.1"/>
</dbReference>
<organism evidence="2 3">
    <name type="scientific">Nicotiana tabacum</name>
    <name type="common">Common tobacco</name>
    <dbReference type="NCBI Taxonomy" id="4097"/>
    <lineage>
        <taxon>Eukaryota</taxon>
        <taxon>Viridiplantae</taxon>
        <taxon>Streptophyta</taxon>
        <taxon>Embryophyta</taxon>
        <taxon>Tracheophyta</taxon>
        <taxon>Spermatophyta</taxon>
        <taxon>Magnoliopsida</taxon>
        <taxon>eudicotyledons</taxon>
        <taxon>Gunneridae</taxon>
        <taxon>Pentapetalae</taxon>
        <taxon>asterids</taxon>
        <taxon>lamiids</taxon>
        <taxon>Solanales</taxon>
        <taxon>Solanaceae</taxon>
        <taxon>Nicotianoideae</taxon>
        <taxon>Nicotianeae</taxon>
        <taxon>Nicotiana</taxon>
    </lineage>
</organism>
<feature type="region of interest" description="Disordered" evidence="1">
    <location>
        <begin position="1"/>
        <end position="20"/>
    </location>
</feature>
<evidence type="ECO:0000256" key="1">
    <source>
        <dbReference type="SAM" id="MobiDB-lite"/>
    </source>
</evidence>
<dbReference type="RefSeq" id="XP_016452379.1">
    <property type="nucleotide sequence ID" value="XM_016596893.2"/>
</dbReference>
<name>A0A1S3YJG8_TOBAC</name>
<dbReference type="GeneID" id="107776938"/>
<dbReference type="OMA" id="KSPFSTC"/>
<accession>A0A1S3YJG8</accession>
<evidence type="ECO:0000313" key="3">
    <source>
        <dbReference type="RefSeq" id="XP_016452379.1"/>
    </source>
</evidence>
<feature type="region of interest" description="Disordered" evidence="1">
    <location>
        <begin position="31"/>
        <end position="99"/>
    </location>
</feature>
<reference evidence="2" key="1">
    <citation type="journal article" date="2014" name="Nat. Commun.">
        <title>The tobacco genome sequence and its comparison with those of tomato and potato.</title>
        <authorList>
            <person name="Sierro N."/>
            <person name="Battey J.N."/>
            <person name="Ouadi S."/>
            <person name="Bakaher N."/>
            <person name="Bovet L."/>
            <person name="Willig A."/>
            <person name="Goepfert S."/>
            <person name="Peitsch M.C."/>
            <person name="Ivanov N.V."/>
        </authorList>
    </citation>
    <scope>NUCLEOTIDE SEQUENCE [LARGE SCALE GENOMIC DNA]</scope>
</reference>
<dbReference type="OrthoDB" id="1306319at2759"/>
<feature type="compositionally biased region" description="Basic and acidic residues" evidence="1">
    <location>
        <begin position="248"/>
        <end position="263"/>
    </location>
</feature>
<feature type="compositionally biased region" description="Low complexity" evidence="1">
    <location>
        <begin position="62"/>
        <end position="71"/>
    </location>
</feature>
<sequence length="263" mass="28239">MTSSIHGSSAVLHPSATTSAAFTGENCSIKSISLKRKSPPPPSSPSDEPSPKKITLHPPPSSSSTAAAAETVPEKTPSPAFSPFSSKRVSNKSPFSTCSTTTTYNPAISPLPFSRFTATQPHNNTLRRTLSEPPGFNSFTAFVTYMNSQSPENAKNSNISAVNWQRPLCRSISVPTNTDILVPAAVNLPLPSNPSLNSEKTTKRKILNQFLNEKNEADGKEDTSPGKEENHSNNFEGSKQFVNENETDDKGHSTASDKEYLSG</sequence>
<feature type="region of interest" description="Disordered" evidence="1">
    <location>
        <begin position="211"/>
        <end position="263"/>
    </location>
</feature>
<feature type="compositionally biased region" description="Basic and acidic residues" evidence="1">
    <location>
        <begin position="213"/>
        <end position="231"/>
    </location>
</feature>
<feature type="compositionally biased region" description="Polar residues" evidence="1">
    <location>
        <begin position="83"/>
        <end position="99"/>
    </location>
</feature>
<dbReference type="KEGG" id="nta:107776938"/>
<protein>
    <submittedName>
        <fullName evidence="3">Uncharacterized protein LOC107776938</fullName>
    </submittedName>
</protein>
<proteinExistence type="predicted"/>
<feature type="compositionally biased region" description="Polar residues" evidence="1">
    <location>
        <begin position="232"/>
        <end position="244"/>
    </location>
</feature>